<feature type="region of interest" description="Disordered" evidence="1">
    <location>
        <begin position="1"/>
        <end position="83"/>
    </location>
</feature>
<dbReference type="Proteomes" id="UP000001072">
    <property type="component" value="Unassembled WGS sequence"/>
</dbReference>
<keyword evidence="3" id="KW-1185">Reference proteome</keyword>
<accession>F4R826</accession>
<organism evidence="3">
    <name type="scientific">Melampsora larici-populina (strain 98AG31 / pathotype 3-4-7)</name>
    <name type="common">Poplar leaf rust fungus</name>
    <dbReference type="NCBI Taxonomy" id="747676"/>
    <lineage>
        <taxon>Eukaryota</taxon>
        <taxon>Fungi</taxon>
        <taxon>Dikarya</taxon>
        <taxon>Basidiomycota</taxon>
        <taxon>Pucciniomycotina</taxon>
        <taxon>Pucciniomycetes</taxon>
        <taxon>Pucciniales</taxon>
        <taxon>Melampsoraceae</taxon>
        <taxon>Melampsora</taxon>
    </lineage>
</organism>
<feature type="region of interest" description="Disordered" evidence="1">
    <location>
        <begin position="268"/>
        <end position="306"/>
    </location>
</feature>
<feature type="compositionally biased region" description="Pro residues" evidence="1">
    <location>
        <begin position="62"/>
        <end position="71"/>
    </location>
</feature>
<sequence length="326" mass="36708">MEKQPAEKVEAKKTRGGQTAIGLGSDPLPCRDIVRAGRDSLSSNRAGKTMRDTDPSTEGGNHPPPPQPNTPHDPCFPYLNGPGHKDATPQQLAIMWNMMQSVGLTSFRPDFAEPPNSKDNKWLWDLALKIFIKLVECGEYTGVPLQDDGHAFIKKCLFTHIRSLIKRYQNQNWEEARRKNTTNEARRGARLRYLRQTREDLILSNEQLWPLSAIVSAACSDDETDNELDSPGEGCKQRVVPCCIRKLEWRSDQLEEICKLIDAAKAKDKSGSPRSKKSTPNQGGRPTRSRIRCTERPTSRVGPPISQLEITPEPLLNNFITLLKRF</sequence>
<proteinExistence type="predicted"/>
<dbReference type="VEuPathDB" id="FungiDB:MELLADRAFT_90926"/>
<dbReference type="GeneID" id="18935727"/>
<dbReference type="KEGG" id="mlr:MELLADRAFT_90926"/>
<evidence type="ECO:0000313" key="2">
    <source>
        <dbReference type="EMBL" id="EGG11690.1"/>
    </source>
</evidence>
<gene>
    <name evidence="2" type="ORF">MELLADRAFT_90926</name>
</gene>
<feature type="compositionally biased region" description="Basic and acidic residues" evidence="1">
    <location>
        <begin position="1"/>
        <end position="13"/>
    </location>
</feature>
<evidence type="ECO:0000313" key="3">
    <source>
        <dbReference type="Proteomes" id="UP000001072"/>
    </source>
</evidence>
<reference evidence="3" key="1">
    <citation type="journal article" date="2011" name="Proc. Natl. Acad. Sci. U.S.A.">
        <title>Obligate biotrophy features unraveled by the genomic analysis of rust fungi.</title>
        <authorList>
            <person name="Duplessis S."/>
            <person name="Cuomo C.A."/>
            <person name="Lin Y.-C."/>
            <person name="Aerts A."/>
            <person name="Tisserant E."/>
            <person name="Veneault-Fourrey C."/>
            <person name="Joly D.L."/>
            <person name="Hacquard S."/>
            <person name="Amselem J."/>
            <person name="Cantarel B.L."/>
            <person name="Chiu R."/>
            <person name="Coutinho P.M."/>
            <person name="Feau N."/>
            <person name="Field M."/>
            <person name="Frey P."/>
            <person name="Gelhaye E."/>
            <person name="Goldberg J."/>
            <person name="Grabherr M.G."/>
            <person name="Kodira C.D."/>
            <person name="Kohler A."/>
            <person name="Kuees U."/>
            <person name="Lindquist E.A."/>
            <person name="Lucas S.M."/>
            <person name="Mago R."/>
            <person name="Mauceli E."/>
            <person name="Morin E."/>
            <person name="Murat C."/>
            <person name="Pangilinan J.L."/>
            <person name="Park R."/>
            <person name="Pearson M."/>
            <person name="Quesneville H."/>
            <person name="Rouhier N."/>
            <person name="Sakthikumar S."/>
            <person name="Salamov A.A."/>
            <person name="Schmutz J."/>
            <person name="Selles B."/>
            <person name="Shapiro H."/>
            <person name="Tanguay P."/>
            <person name="Tuskan G.A."/>
            <person name="Henrissat B."/>
            <person name="Van de Peer Y."/>
            <person name="Rouze P."/>
            <person name="Ellis J.G."/>
            <person name="Dodds P.N."/>
            <person name="Schein J.E."/>
            <person name="Zhong S."/>
            <person name="Hamelin R.C."/>
            <person name="Grigoriev I.V."/>
            <person name="Szabo L.J."/>
            <person name="Martin F."/>
        </authorList>
    </citation>
    <scope>NUCLEOTIDE SEQUENCE [LARGE SCALE GENOMIC DNA]</scope>
    <source>
        <strain evidence="3">98AG31 / pathotype 3-4-7</strain>
    </source>
</reference>
<name>F4R826_MELLP</name>
<evidence type="ECO:0000256" key="1">
    <source>
        <dbReference type="SAM" id="MobiDB-lite"/>
    </source>
</evidence>
<dbReference type="OrthoDB" id="2507381at2759"/>
<dbReference type="HOGENOM" id="CLU_852788_0_0_1"/>
<dbReference type="RefSeq" id="XP_007405325.1">
    <property type="nucleotide sequence ID" value="XM_007405263.1"/>
</dbReference>
<dbReference type="AlphaFoldDB" id="F4R826"/>
<dbReference type="InParanoid" id="F4R826"/>
<dbReference type="EMBL" id="GL883092">
    <property type="protein sequence ID" value="EGG11690.1"/>
    <property type="molecule type" value="Genomic_DNA"/>
</dbReference>
<protein>
    <submittedName>
        <fullName evidence="2">Uncharacterized protein</fullName>
    </submittedName>
</protein>